<comment type="caution">
    <text evidence="1">The sequence shown here is derived from an EMBL/GenBank/DDBJ whole genome shotgun (WGS) entry which is preliminary data.</text>
</comment>
<keyword evidence="2" id="KW-1185">Reference proteome</keyword>
<dbReference type="EMBL" id="JAWDEY010000034">
    <property type="protein sequence ID" value="KAK6588312.1"/>
    <property type="molecule type" value="Genomic_DNA"/>
</dbReference>
<sequence>MPFSEEIIELARKEKETKDKIWVLITGSSDKNNRISRKDLEKLNETLEFKLVTKEIDTILFWGKHGHKKDFKTIQSNWLDLYTAKGVDTERNNEEYDKYSEINKDNNILESSLLEIDLGYNEFCELFDRNEKNNKRRISKRIDISNFK</sequence>
<protein>
    <submittedName>
        <fullName evidence="1">Uncharacterized protein</fullName>
    </submittedName>
</protein>
<dbReference type="AlphaFoldDB" id="A0AAV9XWP1"/>
<accession>A0AAV9XWP1</accession>
<evidence type="ECO:0000313" key="2">
    <source>
        <dbReference type="Proteomes" id="UP001311799"/>
    </source>
</evidence>
<reference evidence="1 2" key="1">
    <citation type="submission" date="2023-10" db="EMBL/GenBank/DDBJ databases">
        <title>Comparative genomics analysis reveals potential genetic determinants of host preference in Cryptosporidium xiaoi.</title>
        <authorList>
            <person name="Xiao L."/>
            <person name="Li J."/>
        </authorList>
    </citation>
    <scope>NUCLEOTIDE SEQUENCE [LARGE SCALE GENOMIC DNA]</scope>
    <source>
        <strain evidence="1 2">52996</strain>
    </source>
</reference>
<name>A0AAV9XWP1_9CRYT</name>
<organism evidence="1 2">
    <name type="scientific">Cryptosporidium xiaoi</name>
    <dbReference type="NCBI Taxonomy" id="659607"/>
    <lineage>
        <taxon>Eukaryota</taxon>
        <taxon>Sar</taxon>
        <taxon>Alveolata</taxon>
        <taxon>Apicomplexa</taxon>
        <taxon>Conoidasida</taxon>
        <taxon>Coccidia</taxon>
        <taxon>Eucoccidiorida</taxon>
        <taxon>Eimeriorina</taxon>
        <taxon>Cryptosporidiidae</taxon>
        <taxon>Cryptosporidium</taxon>
    </lineage>
</organism>
<gene>
    <name evidence="1" type="ORF">RS030_6735</name>
</gene>
<dbReference type="Proteomes" id="UP001311799">
    <property type="component" value="Unassembled WGS sequence"/>
</dbReference>
<evidence type="ECO:0000313" key="1">
    <source>
        <dbReference type="EMBL" id="KAK6588312.1"/>
    </source>
</evidence>
<proteinExistence type="predicted"/>